<proteinExistence type="predicted"/>
<evidence type="ECO:0000313" key="2">
    <source>
        <dbReference type="EMBL" id="VFT77367.1"/>
    </source>
</evidence>
<sequence length="134" mass="15624">MLSNPKSADMQCKYAYKECYNMRTFKRDGDLHRLCEYHRNKANALQKIYATKRRGELRALKRQLAQEGSTVPYDFVKVEIKVEELSNEEPLYFAVDDDCDIVCLFDESELQPIDVFTTTEVLSDDEYAYLSAVL</sequence>
<dbReference type="OrthoDB" id="79130at2759"/>
<reference evidence="2 3" key="1">
    <citation type="submission" date="2019-03" db="EMBL/GenBank/DDBJ databases">
        <authorList>
            <person name="Gaulin E."/>
            <person name="Dumas B."/>
        </authorList>
    </citation>
    <scope>NUCLEOTIDE SEQUENCE [LARGE SCALE GENOMIC DNA]</scope>
    <source>
        <strain evidence="2">CBS 568.67</strain>
    </source>
</reference>
<dbReference type="EMBL" id="VJMH01000004">
    <property type="protein sequence ID" value="KAF0720716.1"/>
    <property type="molecule type" value="Genomic_DNA"/>
</dbReference>
<keyword evidence="3" id="KW-1185">Reference proteome</keyword>
<evidence type="ECO:0000313" key="1">
    <source>
        <dbReference type="EMBL" id="KAF0720716.1"/>
    </source>
</evidence>
<accession>A0A485K2B1</accession>
<gene>
    <name evidence="2" type="primary">Aste57867_141</name>
    <name evidence="1" type="ORF">As57867_000141</name>
    <name evidence="2" type="ORF">ASTE57867_141</name>
</gene>
<dbReference type="EMBL" id="CAADRA010000004">
    <property type="protein sequence ID" value="VFT77367.1"/>
    <property type="molecule type" value="Genomic_DNA"/>
</dbReference>
<protein>
    <submittedName>
        <fullName evidence="2">Aste57867_141 protein</fullName>
    </submittedName>
</protein>
<evidence type="ECO:0000313" key="3">
    <source>
        <dbReference type="Proteomes" id="UP000332933"/>
    </source>
</evidence>
<name>A0A485K2B1_9STRA</name>
<reference evidence="1" key="2">
    <citation type="submission" date="2019-06" db="EMBL/GenBank/DDBJ databases">
        <title>Genomics analysis of Aphanomyces spp. identifies a new class of oomycete effector associated with host adaptation.</title>
        <authorList>
            <person name="Gaulin E."/>
        </authorList>
    </citation>
    <scope>NUCLEOTIDE SEQUENCE</scope>
    <source>
        <strain evidence="1">CBS 578.67</strain>
    </source>
</reference>
<dbReference type="AlphaFoldDB" id="A0A485K2B1"/>
<dbReference type="Proteomes" id="UP000332933">
    <property type="component" value="Unassembled WGS sequence"/>
</dbReference>
<organism evidence="2 3">
    <name type="scientific">Aphanomyces stellatus</name>
    <dbReference type="NCBI Taxonomy" id="120398"/>
    <lineage>
        <taxon>Eukaryota</taxon>
        <taxon>Sar</taxon>
        <taxon>Stramenopiles</taxon>
        <taxon>Oomycota</taxon>
        <taxon>Saprolegniomycetes</taxon>
        <taxon>Saprolegniales</taxon>
        <taxon>Verrucalvaceae</taxon>
        <taxon>Aphanomyces</taxon>
    </lineage>
</organism>